<name>A0A428RZW5_9HYPO</name>
<dbReference type="Proteomes" id="UP000287972">
    <property type="component" value="Unassembled WGS sequence"/>
</dbReference>
<proteinExistence type="predicted"/>
<evidence type="ECO:0008006" key="4">
    <source>
        <dbReference type="Google" id="ProtNLM"/>
    </source>
</evidence>
<feature type="signal peptide" evidence="1">
    <location>
        <begin position="1"/>
        <end position="19"/>
    </location>
</feature>
<dbReference type="AlphaFoldDB" id="A0A428RZW5"/>
<evidence type="ECO:0000313" key="3">
    <source>
        <dbReference type="Proteomes" id="UP000287972"/>
    </source>
</evidence>
<evidence type="ECO:0000256" key="1">
    <source>
        <dbReference type="SAM" id="SignalP"/>
    </source>
</evidence>
<protein>
    <recommendedName>
        <fullName evidence="4">CBM-cenC domain-containing protein</fullName>
    </recommendedName>
</protein>
<gene>
    <name evidence="2" type="ORF">CEP51_004822</name>
</gene>
<accession>A0A428RZW5</accession>
<dbReference type="Gene3D" id="2.60.120.260">
    <property type="entry name" value="Galactose-binding domain-like"/>
    <property type="match status" value="1"/>
</dbReference>
<keyword evidence="3" id="KW-1185">Reference proteome</keyword>
<reference evidence="2 3" key="1">
    <citation type="submission" date="2017-06" db="EMBL/GenBank/DDBJ databases">
        <title>Comparative genomic analysis of Ambrosia Fusariam Clade fungi.</title>
        <authorList>
            <person name="Stajich J.E."/>
            <person name="Carrillo J."/>
            <person name="Kijimoto T."/>
            <person name="Eskalen A."/>
            <person name="O'Donnell K."/>
            <person name="Kasson M."/>
        </authorList>
    </citation>
    <scope>NUCLEOTIDE SEQUENCE [LARGE SCALE GENOMIC DNA]</scope>
    <source>
        <strain evidence="2 3">NRRL62606</strain>
    </source>
</reference>
<sequence length="194" mass="21847">MKVFPFLLTFVTFLLCTGAVPCTPKKPPAKCPNLIRNASFGGKGNKPWRYLDKGASPLKSHNKKEWAKNGYTSLIASVFDITRVDQRPQAFQNIQGALPDKHYAVKYSYKVMNGEPKPGDECKLRVQVGRDFREDAIEGNFIKKNWTEVKFKFMAQNIEPTIQLSVRCEKSTENGVQIALDDIIVYEVKAGCPS</sequence>
<organism evidence="2 3">
    <name type="scientific">Fusarium floridanum</name>
    <dbReference type="NCBI Taxonomy" id="1325733"/>
    <lineage>
        <taxon>Eukaryota</taxon>
        <taxon>Fungi</taxon>
        <taxon>Dikarya</taxon>
        <taxon>Ascomycota</taxon>
        <taxon>Pezizomycotina</taxon>
        <taxon>Sordariomycetes</taxon>
        <taxon>Hypocreomycetidae</taxon>
        <taxon>Hypocreales</taxon>
        <taxon>Nectriaceae</taxon>
        <taxon>Fusarium</taxon>
        <taxon>Fusarium solani species complex</taxon>
    </lineage>
</organism>
<keyword evidence="1" id="KW-0732">Signal</keyword>
<dbReference type="EMBL" id="NKCL01000091">
    <property type="protein sequence ID" value="RSL82973.1"/>
    <property type="molecule type" value="Genomic_DNA"/>
</dbReference>
<comment type="caution">
    <text evidence="2">The sequence shown here is derived from an EMBL/GenBank/DDBJ whole genome shotgun (WGS) entry which is preliminary data.</text>
</comment>
<feature type="chain" id="PRO_5019296860" description="CBM-cenC domain-containing protein" evidence="1">
    <location>
        <begin position="20"/>
        <end position="194"/>
    </location>
</feature>
<evidence type="ECO:0000313" key="2">
    <source>
        <dbReference type="EMBL" id="RSL82973.1"/>
    </source>
</evidence>